<dbReference type="RefSeq" id="WP_197968627.1">
    <property type="nucleotide sequence ID" value="NZ_JACEGD010000035.1"/>
</dbReference>
<organism evidence="1 2">
    <name type="scientific">Bradyrhizobium diversitatis</name>
    <dbReference type="NCBI Taxonomy" id="2755406"/>
    <lineage>
        <taxon>Bacteria</taxon>
        <taxon>Pseudomonadati</taxon>
        <taxon>Pseudomonadota</taxon>
        <taxon>Alphaproteobacteria</taxon>
        <taxon>Hyphomicrobiales</taxon>
        <taxon>Nitrobacteraceae</taxon>
        <taxon>Bradyrhizobium</taxon>
    </lineage>
</organism>
<proteinExistence type="predicted"/>
<comment type="caution">
    <text evidence="1">The sequence shown here is derived from an EMBL/GenBank/DDBJ whole genome shotgun (WGS) entry which is preliminary data.</text>
</comment>
<reference evidence="1 2" key="1">
    <citation type="submission" date="2020-07" db="EMBL/GenBank/DDBJ databases">
        <title>Bradyrhizobium diversity isolated from nodules of indigenous legumes of Western Australia.</title>
        <authorList>
            <person name="Klepa M.S."/>
        </authorList>
    </citation>
    <scope>NUCLEOTIDE SEQUENCE [LARGE SCALE GENOMIC DNA]</scope>
    <source>
        <strain evidence="1 2">CNPSo 4019</strain>
    </source>
</reference>
<dbReference type="EMBL" id="JACEGD010000035">
    <property type="protein sequence ID" value="MBH5390642.1"/>
    <property type="molecule type" value="Genomic_DNA"/>
</dbReference>
<keyword evidence="2" id="KW-1185">Reference proteome</keyword>
<protein>
    <submittedName>
        <fullName evidence="1">Uncharacterized protein</fullName>
    </submittedName>
</protein>
<sequence>MGYDFAPSPSEERAKPAVMYGMKCGFALPIGTDHHLMPDGPFSGALAEDLNSIAIK</sequence>
<gene>
    <name evidence="1" type="ORF">H1B27_30820</name>
</gene>
<evidence type="ECO:0000313" key="1">
    <source>
        <dbReference type="EMBL" id="MBH5390642.1"/>
    </source>
</evidence>
<name>A0ABS0PBG4_9BRAD</name>
<dbReference type="Proteomes" id="UP001194539">
    <property type="component" value="Unassembled WGS sequence"/>
</dbReference>
<evidence type="ECO:0000313" key="2">
    <source>
        <dbReference type="Proteomes" id="UP001194539"/>
    </source>
</evidence>
<accession>A0ABS0PBG4</accession>